<proteinExistence type="predicted"/>
<gene>
    <name evidence="1" type="ORF">T12_919</name>
</gene>
<reference evidence="1 2" key="1">
    <citation type="submission" date="2015-01" db="EMBL/GenBank/DDBJ databases">
        <title>Evolution of Trichinella species and genotypes.</title>
        <authorList>
            <person name="Korhonen P.K."/>
            <person name="Edoardo P."/>
            <person name="Giuseppe L.R."/>
            <person name="Gasser R.B."/>
        </authorList>
    </citation>
    <scope>NUCLEOTIDE SEQUENCE [LARGE SCALE GENOMIC DNA]</scope>
    <source>
        <strain evidence="1">ISS2496</strain>
    </source>
</reference>
<dbReference type="EMBL" id="JYDQ01003925">
    <property type="protein sequence ID" value="KRY02357.1"/>
    <property type="molecule type" value="Genomic_DNA"/>
</dbReference>
<protein>
    <submittedName>
        <fullName evidence="1">Uncharacterized protein</fullName>
    </submittedName>
</protein>
<evidence type="ECO:0000313" key="2">
    <source>
        <dbReference type="Proteomes" id="UP000054783"/>
    </source>
</evidence>
<name>A0A0V0YPT8_9BILA</name>
<evidence type="ECO:0000313" key="1">
    <source>
        <dbReference type="EMBL" id="KRY02357.1"/>
    </source>
</evidence>
<comment type="caution">
    <text evidence="1">The sequence shown here is derived from an EMBL/GenBank/DDBJ whole genome shotgun (WGS) entry which is preliminary data.</text>
</comment>
<organism evidence="1 2">
    <name type="scientific">Trichinella patagoniensis</name>
    <dbReference type="NCBI Taxonomy" id="990121"/>
    <lineage>
        <taxon>Eukaryota</taxon>
        <taxon>Metazoa</taxon>
        <taxon>Ecdysozoa</taxon>
        <taxon>Nematoda</taxon>
        <taxon>Enoplea</taxon>
        <taxon>Dorylaimia</taxon>
        <taxon>Trichinellida</taxon>
        <taxon>Trichinellidae</taxon>
        <taxon>Trichinella</taxon>
    </lineage>
</organism>
<keyword evidence="2" id="KW-1185">Reference proteome</keyword>
<sequence length="35" mass="3661">MHLGTAGISLLYSSHCSWSIDALKGLGEICAVVVE</sequence>
<dbReference type="AlphaFoldDB" id="A0A0V0YPT8"/>
<accession>A0A0V0YPT8</accession>
<dbReference type="Proteomes" id="UP000054783">
    <property type="component" value="Unassembled WGS sequence"/>
</dbReference>